<reference evidence="3" key="1">
    <citation type="submission" date="2016-09" db="EMBL/GenBank/DDBJ databases">
        <title>Draft genome of thermotolerant cyanobacterium Desertifilum sp. strain IPPAS B-1220.</title>
        <authorList>
            <person name="Sinetova M.A."/>
            <person name="Bolakhan K."/>
            <person name="Zayadan B.K."/>
            <person name="Mironov K.S."/>
            <person name="Ustinova V."/>
            <person name="Kupriyanova E.V."/>
            <person name="Sidorov R.A."/>
            <person name="Skrypnik A.N."/>
            <person name="Gogoleva N.E."/>
            <person name="Gogolev Y.V."/>
            <person name="Los D.A."/>
        </authorList>
    </citation>
    <scope>NUCLEOTIDE SEQUENCE [LARGE SCALE GENOMIC DNA]</scope>
    <source>
        <strain evidence="3">IPPAS B-1220</strain>
    </source>
</reference>
<protein>
    <submittedName>
        <fullName evidence="3">Histidine kinase</fullName>
    </submittedName>
</protein>
<dbReference type="STRING" id="1781255.BH720_13560"/>
<dbReference type="InterPro" id="IPR054501">
    <property type="entry name" value="NCH2"/>
</dbReference>
<dbReference type="PANTHER" id="PTHR46844">
    <property type="entry name" value="SLR5058 PROTEIN"/>
    <property type="match status" value="1"/>
</dbReference>
<keyword evidence="3" id="KW-0808">Transferase</keyword>
<dbReference type="InterPro" id="IPR027417">
    <property type="entry name" value="P-loop_NTPase"/>
</dbReference>
<organism evidence="3">
    <name type="scientific">Desertifilum tharense IPPAS B-1220</name>
    <dbReference type="NCBI Taxonomy" id="1781255"/>
    <lineage>
        <taxon>Bacteria</taxon>
        <taxon>Bacillati</taxon>
        <taxon>Cyanobacteriota</taxon>
        <taxon>Cyanophyceae</taxon>
        <taxon>Desertifilales</taxon>
        <taxon>Desertifilaceae</taxon>
        <taxon>Desertifilum</taxon>
    </lineage>
</organism>
<feature type="domain" description="NACHT conflict system C-terminal helical" evidence="2">
    <location>
        <begin position="655"/>
        <end position="743"/>
    </location>
</feature>
<dbReference type="Gene3D" id="3.40.50.300">
    <property type="entry name" value="P-loop containing nucleotide triphosphate hydrolases"/>
    <property type="match status" value="1"/>
</dbReference>
<name>A0A1E5QJ47_9CYAN</name>
<proteinExistence type="predicted"/>
<dbReference type="InterPro" id="IPR007111">
    <property type="entry name" value="NACHT_NTPase"/>
</dbReference>
<dbReference type="GO" id="GO:0016301">
    <property type="term" value="F:kinase activity"/>
    <property type="evidence" value="ECO:0007669"/>
    <property type="project" value="UniProtKB-KW"/>
</dbReference>
<comment type="caution">
    <text evidence="3">The sequence shown here is derived from an EMBL/GenBank/DDBJ whole genome shotgun (WGS) entry which is preliminary data.</text>
</comment>
<dbReference type="RefSeq" id="WP_069967754.1">
    <property type="nucleotide sequence ID" value="NZ_CM124774.1"/>
</dbReference>
<dbReference type="AlphaFoldDB" id="A0A1E5QJ47"/>
<evidence type="ECO:0000259" key="2">
    <source>
        <dbReference type="Pfam" id="PF22727"/>
    </source>
</evidence>
<dbReference type="OrthoDB" id="448481at2"/>
<evidence type="ECO:0000313" key="3">
    <source>
        <dbReference type="EMBL" id="OEJ74597.1"/>
    </source>
</evidence>
<gene>
    <name evidence="3" type="ORF">BH720_13560</name>
</gene>
<sequence>MTGLEPVIYTAATQALTRLVVETLGKKSGGKFLGIFSNLSDAAKLAIDNASKKYIQNYTERHGVLKVLGMKEAVDLESIYTSVQLLDEQEICNFETVEALEQAFRKSQRRRFQTEKSGKKTGIEIANQHQYLMVLGSPGAGKSTFLRKMGLEALKSQKGQLKHQCIPVFIELKRFTGNEINIKQEIAQEFDICGFPSAEKFTNQALEQGKLLILLDGLDEVPTQNLNQIVNQIQDFVDRYQKNRFIASCRVAAYRSSFRRFRDVVMADFDDTQIQQFINNWFQSDVDRQTGTAKKCWKTLQKPENTSAKELAYTPLLLTFLCLVYNRAQSFPDNRSILYRKALRILLEEWAAEKRIVQDEIYQGLHTELEEILLSEVAYSGFKTNRLFFSQREIVEQIKTFLSGNLNAPQHLDGKAVLNAITVQQGVLVERAENIYSFSHLTLQEYLTAQYIDDRRLIQQLVTEHLTDQRWKEVFLLVAGLMRGGADELLLLMEQQAQQYTKNPKLQALLNWADRATAGSKSYLKGVAKRAIANAYTYANTYANVIVNAITYTNLNVIANDNADGNMIAFRKGFNKGYTIAKANTNLIFYHNTIAIATIHAPNYSRIYLLTSAYANAYANVHTNAYAIAINSFLNIVQKLEKLPPVFTKVNFPVLTTRLKTLKAKIPDDTQPQEVHSQFAKRLIEIWLQAFHLTPELIDFSPEELEEIDNTYFYINYLIIQCKQAAVRVSPQTWEGIEERMLKVPELPNPEL</sequence>
<dbReference type="PANTHER" id="PTHR46844:SF1">
    <property type="entry name" value="SLR5058 PROTEIN"/>
    <property type="match status" value="1"/>
</dbReference>
<accession>A0A1E5QJ47</accession>
<feature type="domain" description="NACHT" evidence="1">
    <location>
        <begin position="131"/>
        <end position="284"/>
    </location>
</feature>
<dbReference type="EMBL" id="MJGC01000064">
    <property type="protein sequence ID" value="OEJ74597.1"/>
    <property type="molecule type" value="Genomic_DNA"/>
</dbReference>
<evidence type="ECO:0000259" key="1">
    <source>
        <dbReference type="Pfam" id="PF05729"/>
    </source>
</evidence>
<dbReference type="Pfam" id="PF22727">
    <property type="entry name" value="NCH2"/>
    <property type="match status" value="1"/>
</dbReference>
<dbReference type="Pfam" id="PF05729">
    <property type="entry name" value="NACHT"/>
    <property type="match status" value="1"/>
</dbReference>
<dbReference type="SUPFAM" id="SSF52540">
    <property type="entry name" value="P-loop containing nucleoside triphosphate hydrolases"/>
    <property type="match status" value="1"/>
</dbReference>
<keyword evidence="3" id="KW-0418">Kinase</keyword>